<keyword evidence="1" id="KW-0238">DNA-binding</keyword>
<sequence length="386" mass="43563">MAITIRFVHCAGFQFDSRSWEGPACWIAMRNQDLWHTFEAVLTLCQKEKVDFLFVTGDLFDQENARKETVERVYRSFSGLKDTRVFITPGDQDPLVISSAYRFAEWPGNVHIFAGGVSHIEIPAKGTVIYGSGWTNYRQELIDLGMIQPVLHNAPIQVMLLHAEIASPKNTDRFIPLEPEAITASGLTYLALGHQQKFSGLHQIGDTFWADCGSPEARSFQDSGPHGVLFGETDGKLTQVDFVELGGRNYIEKFWPQAAEPKEIASGLLADTTKEERQRDLFRIVLSGPYPDPESTVQTLHQLLSEDFSYFEVYHTSQSGPALCADVNVISIRRQTSGFPDLTEVFGREIQKRLSSENRPEEQRRWELVQKIGLAAISQGREDYED</sequence>
<dbReference type="PANTHER" id="PTHR30337">
    <property type="entry name" value="COMPONENT OF ATP-DEPENDENT DSDNA EXONUCLEASE"/>
    <property type="match status" value="1"/>
</dbReference>
<dbReference type="InterPro" id="IPR050535">
    <property type="entry name" value="DNA_Repair-Maintenance_Comp"/>
</dbReference>
<evidence type="ECO:0000313" key="1">
    <source>
        <dbReference type="EMBL" id="QHA00590.1"/>
    </source>
</evidence>
<dbReference type="GO" id="GO:0016787">
    <property type="term" value="F:hydrolase activity"/>
    <property type="evidence" value="ECO:0007669"/>
    <property type="project" value="InterPro"/>
</dbReference>
<name>A0A857DGZ2_9FIRM</name>
<reference evidence="1 2" key="1">
    <citation type="submission" date="2019-12" db="EMBL/GenBank/DDBJ databases">
        <title>Sequence classification of anaerobic respiratory reductive dehalogenases: First we see many, then we see few.</title>
        <authorList>
            <person name="Molenda O."/>
            <person name="Puentes Jacome L.A."/>
            <person name="Cao X."/>
            <person name="Nesbo C.L."/>
            <person name="Tang S."/>
            <person name="Morson N."/>
            <person name="Patron J."/>
            <person name="Lomheim L."/>
            <person name="Wishart D.S."/>
            <person name="Edwards E.A."/>
        </authorList>
    </citation>
    <scope>NUCLEOTIDE SEQUENCE [LARGE SCALE GENOMIC DNA]</scope>
    <source>
        <strain evidence="1 2">12DCA</strain>
    </source>
</reference>
<organism evidence="1 2">
    <name type="scientific">Dehalobacter restrictus</name>
    <dbReference type="NCBI Taxonomy" id="55583"/>
    <lineage>
        <taxon>Bacteria</taxon>
        <taxon>Bacillati</taxon>
        <taxon>Bacillota</taxon>
        <taxon>Clostridia</taxon>
        <taxon>Eubacteriales</taxon>
        <taxon>Desulfitobacteriaceae</taxon>
        <taxon>Dehalobacter</taxon>
    </lineage>
</organism>
<dbReference type="Gene3D" id="3.60.21.10">
    <property type="match status" value="1"/>
</dbReference>
<dbReference type="GO" id="GO:0003677">
    <property type="term" value="F:DNA binding"/>
    <property type="evidence" value="ECO:0007669"/>
    <property type="project" value="UniProtKB-KW"/>
</dbReference>
<dbReference type="InterPro" id="IPR029052">
    <property type="entry name" value="Metallo-depent_PP-like"/>
</dbReference>
<proteinExistence type="predicted"/>
<dbReference type="PANTHER" id="PTHR30337:SF7">
    <property type="entry name" value="PHOSPHOESTERASE"/>
    <property type="match status" value="1"/>
</dbReference>
<accession>A0A857DGZ2</accession>
<dbReference type="EMBL" id="CP046996">
    <property type="protein sequence ID" value="QHA00590.1"/>
    <property type="molecule type" value="Genomic_DNA"/>
</dbReference>
<dbReference type="SUPFAM" id="SSF56300">
    <property type="entry name" value="Metallo-dependent phosphatases"/>
    <property type="match status" value="1"/>
</dbReference>
<dbReference type="AlphaFoldDB" id="A0A857DGZ2"/>
<protein>
    <submittedName>
        <fullName evidence="1">DNA-binding protein</fullName>
    </submittedName>
</protein>
<dbReference type="RefSeq" id="WP_019226730.1">
    <property type="nucleotide sequence ID" value="NZ_CP046996.1"/>
</dbReference>
<gene>
    <name evidence="1" type="ORF">GQ588_08075</name>
</gene>
<dbReference type="Proteomes" id="UP000430508">
    <property type="component" value="Chromosome"/>
</dbReference>
<evidence type="ECO:0000313" key="2">
    <source>
        <dbReference type="Proteomes" id="UP000430508"/>
    </source>
</evidence>